<name>X1KL26_9ZZZZ</name>
<organism evidence="1">
    <name type="scientific">marine sediment metagenome</name>
    <dbReference type="NCBI Taxonomy" id="412755"/>
    <lineage>
        <taxon>unclassified sequences</taxon>
        <taxon>metagenomes</taxon>
        <taxon>ecological metagenomes</taxon>
    </lineage>
</organism>
<accession>X1KL26</accession>
<gene>
    <name evidence="1" type="ORF">S03H2_63184</name>
</gene>
<dbReference type="EMBL" id="BARU01040910">
    <property type="protein sequence ID" value="GAH82778.1"/>
    <property type="molecule type" value="Genomic_DNA"/>
</dbReference>
<proteinExistence type="predicted"/>
<dbReference type="AlphaFoldDB" id="X1KL26"/>
<reference evidence="1" key="1">
    <citation type="journal article" date="2014" name="Front. Microbiol.">
        <title>High frequency of phylogenetically diverse reductive dehalogenase-homologous genes in deep subseafloor sedimentary metagenomes.</title>
        <authorList>
            <person name="Kawai M."/>
            <person name="Futagami T."/>
            <person name="Toyoda A."/>
            <person name="Takaki Y."/>
            <person name="Nishi S."/>
            <person name="Hori S."/>
            <person name="Arai W."/>
            <person name="Tsubouchi T."/>
            <person name="Morono Y."/>
            <person name="Uchiyama I."/>
            <person name="Ito T."/>
            <person name="Fujiyama A."/>
            <person name="Inagaki F."/>
            <person name="Takami H."/>
        </authorList>
    </citation>
    <scope>NUCLEOTIDE SEQUENCE</scope>
    <source>
        <strain evidence="1">Expedition CK06-06</strain>
    </source>
</reference>
<comment type="caution">
    <text evidence="1">The sequence shown here is derived from an EMBL/GenBank/DDBJ whole genome shotgun (WGS) entry which is preliminary data.</text>
</comment>
<sequence length="118" mass="13917">MADVNFRCTDDIHFKSTGDVRWRDRSRLLTESITLSDVYSRVWTIYRTFSETLNLTDTLIKKPIKTFIESLHLADTLIKRPAKVFTEEITLADTVLKVKRNILLLWKKLIHLFDIEGY</sequence>
<protein>
    <submittedName>
        <fullName evidence="1">Uncharacterized protein</fullName>
    </submittedName>
</protein>
<evidence type="ECO:0000313" key="1">
    <source>
        <dbReference type="EMBL" id="GAH82778.1"/>
    </source>
</evidence>